<protein>
    <submittedName>
        <fullName evidence="2">Uncharacterized protein</fullName>
    </submittedName>
</protein>
<evidence type="ECO:0000256" key="1">
    <source>
        <dbReference type="SAM" id="Coils"/>
    </source>
</evidence>
<accession>A0A2T0BLI8</accession>
<dbReference type="Proteomes" id="UP000237798">
    <property type="component" value="Unassembled WGS sequence"/>
</dbReference>
<dbReference type="EMBL" id="PVXP01000034">
    <property type="protein sequence ID" value="PRR84760.1"/>
    <property type="molecule type" value="Genomic_DNA"/>
</dbReference>
<dbReference type="AlphaFoldDB" id="A0A2T0BLI8"/>
<organism evidence="2 3">
    <name type="scientific">Clostridium luticellarii</name>
    <dbReference type="NCBI Taxonomy" id="1691940"/>
    <lineage>
        <taxon>Bacteria</taxon>
        <taxon>Bacillati</taxon>
        <taxon>Bacillota</taxon>
        <taxon>Clostridia</taxon>
        <taxon>Eubacteriales</taxon>
        <taxon>Clostridiaceae</taxon>
        <taxon>Clostridium</taxon>
    </lineage>
</organism>
<proteinExistence type="predicted"/>
<evidence type="ECO:0000313" key="2">
    <source>
        <dbReference type="EMBL" id="PRR84760.1"/>
    </source>
</evidence>
<dbReference type="RefSeq" id="WP_158255918.1">
    <property type="nucleotide sequence ID" value="NZ_PVXP01000034.1"/>
</dbReference>
<sequence length="56" mass="6717">MSNSTIYINGQARGNKTYAIRKDRLIKAKERMEERKDKGSDKEYIENLEKEFKDYI</sequence>
<gene>
    <name evidence="2" type="ORF">CLLU_22990</name>
</gene>
<feature type="coiled-coil region" evidence="1">
    <location>
        <begin position="15"/>
        <end position="42"/>
    </location>
</feature>
<name>A0A2T0BLI8_9CLOT</name>
<comment type="caution">
    <text evidence="2">The sequence shown here is derived from an EMBL/GenBank/DDBJ whole genome shotgun (WGS) entry which is preliminary data.</text>
</comment>
<evidence type="ECO:0000313" key="3">
    <source>
        <dbReference type="Proteomes" id="UP000237798"/>
    </source>
</evidence>
<reference evidence="2 3" key="1">
    <citation type="submission" date="2018-03" db="EMBL/GenBank/DDBJ databases">
        <title>Genome sequence of Clostridium luticellarii DSM 29923.</title>
        <authorList>
            <person name="Poehlein A."/>
            <person name="Daniel R."/>
        </authorList>
    </citation>
    <scope>NUCLEOTIDE SEQUENCE [LARGE SCALE GENOMIC DNA]</scope>
    <source>
        <strain evidence="2 3">DSM 29923</strain>
    </source>
</reference>
<keyword evidence="3" id="KW-1185">Reference proteome</keyword>
<keyword evidence="1" id="KW-0175">Coiled coil</keyword>